<reference evidence="16 17" key="1">
    <citation type="journal article" date="2017" name="PLoS Biol.">
        <title>The sea cucumber genome provides insights into morphological evolution and visceral regeneration.</title>
        <authorList>
            <person name="Zhang X."/>
            <person name="Sun L."/>
            <person name="Yuan J."/>
            <person name="Sun Y."/>
            <person name="Gao Y."/>
            <person name="Zhang L."/>
            <person name="Li S."/>
            <person name="Dai H."/>
            <person name="Hamel J.F."/>
            <person name="Liu C."/>
            <person name="Yu Y."/>
            <person name="Liu S."/>
            <person name="Lin W."/>
            <person name="Guo K."/>
            <person name="Jin S."/>
            <person name="Xu P."/>
            <person name="Storey K.B."/>
            <person name="Huan P."/>
            <person name="Zhang T."/>
            <person name="Zhou Y."/>
            <person name="Zhang J."/>
            <person name="Lin C."/>
            <person name="Li X."/>
            <person name="Xing L."/>
            <person name="Huo D."/>
            <person name="Sun M."/>
            <person name="Wang L."/>
            <person name="Mercier A."/>
            <person name="Li F."/>
            <person name="Yang H."/>
            <person name="Xiang J."/>
        </authorList>
    </citation>
    <scope>NUCLEOTIDE SEQUENCE [LARGE SCALE GENOMIC DNA]</scope>
    <source>
        <strain evidence="16">Shaxun</strain>
        <tissue evidence="16">Muscle</tissue>
    </source>
</reference>
<dbReference type="GO" id="GO:0016020">
    <property type="term" value="C:membrane"/>
    <property type="evidence" value="ECO:0007669"/>
    <property type="project" value="TreeGrafter"/>
</dbReference>
<keyword evidence="4 13" id="KW-0276">Fatty acid metabolism</keyword>
<comment type="catalytic activity">
    <reaction evidence="7">
        <text>a long-chain fatty acid + ATP + CoA = a long-chain fatty acyl-CoA + AMP + diphosphate</text>
        <dbReference type="Rhea" id="RHEA:15421"/>
        <dbReference type="ChEBI" id="CHEBI:30616"/>
        <dbReference type="ChEBI" id="CHEBI:33019"/>
        <dbReference type="ChEBI" id="CHEBI:57287"/>
        <dbReference type="ChEBI" id="CHEBI:57560"/>
        <dbReference type="ChEBI" id="CHEBI:83139"/>
        <dbReference type="ChEBI" id="CHEBI:456215"/>
        <dbReference type="EC" id="6.2.1.3"/>
    </reaction>
    <physiologicalReaction direction="left-to-right" evidence="7">
        <dbReference type="Rhea" id="RHEA:15422"/>
    </physiologicalReaction>
</comment>
<evidence type="ECO:0000256" key="13">
    <source>
        <dbReference type="RuleBase" id="RU369030"/>
    </source>
</evidence>
<keyword evidence="13" id="KW-0443">Lipid metabolism</keyword>
<evidence type="ECO:0000256" key="14">
    <source>
        <dbReference type="SAM" id="MobiDB-lite"/>
    </source>
</evidence>
<evidence type="ECO:0000256" key="12">
    <source>
        <dbReference type="ARBA" id="ARBA00049139"/>
    </source>
</evidence>
<dbReference type="InterPro" id="IPR000873">
    <property type="entry name" value="AMP-dep_synth/lig_dom"/>
</dbReference>
<evidence type="ECO:0000313" key="17">
    <source>
        <dbReference type="Proteomes" id="UP000230750"/>
    </source>
</evidence>
<dbReference type="Proteomes" id="UP000230750">
    <property type="component" value="Unassembled WGS sequence"/>
</dbReference>
<evidence type="ECO:0000256" key="5">
    <source>
        <dbReference type="ARBA" id="ARBA00022840"/>
    </source>
</evidence>
<feature type="compositionally biased region" description="Basic residues" evidence="14">
    <location>
        <begin position="790"/>
        <end position="803"/>
    </location>
</feature>
<dbReference type="InterPro" id="IPR042099">
    <property type="entry name" value="ANL_N_sf"/>
</dbReference>
<evidence type="ECO:0000256" key="9">
    <source>
        <dbReference type="ARBA" id="ARBA00024532"/>
    </source>
</evidence>
<dbReference type="InterPro" id="IPR045311">
    <property type="entry name" value="LC-FACS_euk"/>
</dbReference>
<dbReference type="SUPFAM" id="SSF56801">
    <property type="entry name" value="Acetyl-CoA synthetase-like"/>
    <property type="match status" value="1"/>
</dbReference>
<organism evidence="16 17">
    <name type="scientific">Stichopus japonicus</name>
    <name type="common">Sea cucumber</name>
    <dbReference type="NCBI Taxonomy" id="307972"/>
    <lineage>
        <taxon>Eukaryota</taxon>
        <taxon>Metazoa</taxon>
        <taxon>Echinodermata</taxon>
        <taxon>Eleutherozoa</taxon>
        <taxon>Echinozoa</taxon>
        <taxon>Holothuroidea</taxon>
        <taxon>Aspidochirotacea</taxon>
        <taxon>Aspidochirotida</taxon>
        <taxon>Stichopodidae</taxon>
        <taxon>Apostichopus</taxon>
    </lineage>
</organism>
<dbReference type="EMBL" id="MRZV01001257">
    <property type="protein sequence ID" value="PIK39270.1"/>
    <property type="molecule type" value="Genomic_DNA"/>
</dbReference>
<comment type="catalytic activity">
    <reaction evidence="6">
        <text>5-hydroxy-(6E,8Z,11Z,14Z)-eicosatetraenoate + ATP + CoA = 5-hydroxy-(6E,8Z,11Z,14Z)-eicosatetraenoyl-CoA + AMP + diphosphate</text>
        <dbReference type="Rhea" id="RHEA:52108"/>
        <dbReference type="ChEBI" id="CHEBI:30616"/>
        <dbReference type="ChEBI" id="CHEBI:33019"/>
        <dbReference type="ChEBI" id="CHEBI:57287"/>
        <dbReference type="ChEBI" id="CHEBI:65341"/>
        <dbReference type="ChEBI" id="CHEBI:136407"/>
        <dbReference type="ChEBI" id="CHEBI:456215"/>
    </reaction>
    <physiologicalReaction direction="left-to-right" evidence="6">
        <dbReference type="Rhea" id="RHEA:52109"/>
    </physiologicalReaction>
</comment>
<evidence type="ECO:0000256" key="8">
    <source>
        <dbReference type="ARBA" id="ARBA00024495"/>
    </source>
</evidence>
<dbReference type="GO" id="GO:0047676">
    <property type="term" value="F:arachidonate-CoA ligase activity"/>
    <property type="evidence" value="ECO:0007669"/>
    <property type="project" value="UniProtKB-EC"/>
</dbReference>
<evidence type="ECO:0000256" key="1">
    <source>
        <dbReference type="ARBA" id="ARBA00006432"/>
    </source>
</evidence>
<comment type="catalytic activity">
    <reaction evidence="10">
        <text>(5Z,8Z,11Z,14Z)-eicosatetraenoate + ATP + CoA = (5Z,8Z,11Z,14Z)-eicosatetraenoyl-CoA + AMP + diphosphate</text>
        <dbReference type="Rhea" id="RHEA:19713"/>
        <dbReference type="ChEBI" id="CHEBI:30616"/>
        <dbReference type="ChEBI" id="CHEBI:32395"/>
        <dbReference type="ChEBI" id="CHEBI:33019"/>
        <dbReference type="ChEBI" id="CHEBI:57287"/>
        <dbReference type="ChEBI" id="CHEBI:57368"/>
        <dbReference type="ChEBI" id="CHEBI:456215"/>
        <dbReference type="EC" id="6.2.1.15"/>
    </reaction>
    <physiologicalReaction direction="left-to-right" evidence="10">
        <dbReference type="Rhea" id="RHEA:19714"/>
    </physiologicalReaction>
</comment>
<comment type="catalytic activity">
    <reaction evidence="12">
        <text>hexadecanoate + ATP + CoA = hexadecanoyl-CoA + AMP + diphosphate</text>
        <dbReference type="Rhea" id="RHEA:30751"/>
        <dbReference type="ChEBI" id="CHEBI:7896"/>
        <dbReference type="ChEBI" id="CHEBI:30616"/>
        <dbReference type="ChEBI" id="CHEBI:33019"/>
        <dbReference type="ChEBI" id="CHEBI:57287"/>
        <dbReference type="ChEBI" id="CHEBI:57379"/>
        <dbReference type="ChEBI" id="CHEBI:456215"/>
    </reaction>
    <physiologicalReaction direction="left-to-right" evidence="12">
        <dbReference type="Rhea" id="RHEA:30752"/>
    </physiologicalReaction>
</comment>
<comment type="function">
    <text evidence="13">Catalyzes the conversion of long-chain fatty acids to their active form acyl-CoAs for both synthesis of cellular lipids, and degradation via beta-oxidation.</text>
</comment>
<feature type="compositionally biased region" description="Acidic residues" evidence="14">
    <location>
        <begin position="748"/>
        <end position="771"/>
    </location>
</feature>
<keyword evidence="5 13" id="KW-0067">ATP-binding</keyword>
<dbReference type="EC" id="6.2.1.3" evidence="13"/>
<dbReference type="GO" id="GO:0005783">
    <property type="term" value="C:endoplasmic reticulum"/>
    <property type="evidence" value="ECO:0007669"/>
    <property type="project" value="TreeGrafter"/>
</dbReference>
<protein>
    <recommendedName>
        <fullName evidence="13">Long-chain-fatty-acid--CoA ligase</fullName>
        <ecNumber evidence="13">6.2.1.3</ecNumber>
    </recommendedName>
</protein>
<dbReference type="PANTHER" id="PTHR43272:SF107">
    <property type="entry name" value="LONG-CHAIN-FATTY-ACID--COA LIGASE 5"/>
    <property type="match status" value="1"/>
</dbReference>
<gene>
    <name evidence="16" type="ORF">BSL78_23893</name>
</gene>
<dbReference type="Pfam" id="PF00501">
    <property type="entry name" value="AMP-binding"/>
    <property type="match status" value="1"/>
</dbReference>
<dbReference type="OrthoDB" id="1700726at2759"/>
<feature type="region of interest" description="Disordered" evidence="14">
    <location>
        <begin position="680"/>
        <end position="803"/>
    </location>
</feature>
<evidence type="ECO:0000259" key="15">
    <source>
        <dbReference type="Pfam" id="PF00501"/>
    </source>
</evidence>
<feature type="domain" description="AMP-dependent synthetase/ligase" evidence="15">
    <location>
        <begin position="96"/>
        <end position="499"/>
    </location>
</feature>
<evidence type="ECO:0000256" key="11">
    <source>
        <dbReference type="ARBA" id="ARBA00024565"/>
    </source>
</evidence>
<evidence type="ECO:0000256" key="7">
    <source>
        <dbReference type="ARBA" id="ARBA00024484"/>
    </source>
</evidence>
<feature type="compositionally biased region" description="Low complexity" evidence="14">
    <location>
        <begin position="686"/>
        <end position="710"/>
    </location>
</feature>
<keyword evidence="3 13" id="KW-0547">Nucleotide-binding</keyword>
<accession>A0A2G8JU76</accession>
<dbReference type="CDD" id="cd05927">
    <property type="entry name" value="LC-FACS_euk"/>
    <property type="match status" value="1"/>
</dbReference>
<evidence type="ECO:0000256" key="3">
    <source>
        <dbReference type="ARBA" id="ARBA00022741"/>
    </source>
</evidence>
<evidence type="ECO:0000256" key="6">
    <source>
        <dbReference type="ARBA" id="ARBA00024469"/>
    </source>
</evidence>
<dbReference type="InterPro" id="IPR020845">
    <property type="entry name" value="AMP-binding_CS"/>
</dbReference>
<keyword evidence="17" id="KW-1185">Reference proteome</keyword>
<dbReference type="GO" id="GO:0005524">
    <property type="term" value="F:ATP binding"/>
    <property type="evidence" value="ECO:0007669"/>
    <property type="project" value="UniProtKB-KW"/>
</dbReference>
<comment type="catalytic activity">
    <reaction evidence="9">
        <text>15-hydroxy-(5Z,8Z,11Z,13E)-eicosatetraenoate + ATP + CoA = 15-hydroxy-(5Z,8Z,11Z,13E)-eicosatetraenoyl-CoA + AMP + diphosphate</text>
        <dbReference type="Rhea" id="RHEA:52116"/>
        <dbReference type="ChEBI" id="CHEBI:30616"/>
        <dbReference type="ChEBI" id="CHEBI:33019"/>
        <dbReference type="ChEBI" id="CHEBI:57287"/>
        <dbReference type="ChEBI" id="CHEBI:78832"/>
        <dbReference type="ChEBI" id="CHEBI:136409"/>
        <dbReference type="ChEBI" id="CHEBI:456215"/>
    </reaction>
    <physiologicalReaction direction="left-to-right" evidence="9">
        <dbReference type="Rhea" id="RHEA:52117"/>
    </physiologicalReaction>
</comment>
<dbReference type="PANTHER" id="PTHR43272">
    <property type="entry name" value="LONG-CHAIN-FATTY-ACID--COA LIGASE"/>
    <property type="match status" value="1"/>
</dbReference>
<comment type="catalytic activity">
    <reaction evidence="11">
        <text>(E)-hexadec-2-enoate + ATP + CoA = (2E)-hexadecenoyl-CoA + AMP + diphosphate</text>
        <dbReference type="Rhea" id="RHEA:36139"/>
        <dbReference type="ChEBI" id="CHEBI:30616"/>
        <dbReference type="ChEBI" id="CHEBI:33019"/>
        <dbReference type="ChEBI" id="CHEBI:57287"/>
        <dbReference type="ChEBI" id="CHEBI:61526"/>
        <dbReference type="ChEBI" id="CHEBI:72745"/>
        <dbReference type="ChEBI" id="CHEBI:456215"/>
    </reaction>
    <physiologicalReaction direction="left-to-right" evidence="11">
        <dbReference type="Rhea" id="RHEA:36140"/>
    </physiologicalReaction>
</comment>
<feature type="compositionally biased region" description="Basic and acidic residues" evidence="14">
    <location>
        <begin position="723"/>
        <end position="747"/>
    </location>
</feature>
<dbReference type="Gene3D" id="3.40.50.12780">
    <property type="entry name" value="N-terminal domain of ligase-like"/>
    <property type="match status" value="1"/>
</dbReference>
<evidence type="ECO:0000313" key="16">
    <source>
        <dbReference type="EMBL" id="PIK39270.1"/>
    </source>
</evidence>
<comment type="caution">
    <text evidence="16">The sequence shown here is derived from an EMBL/GenBank/DDBJ whole genome shotgun (WGS) entry which is preliminary data.</text>
</comment>
<sequence length="803" mass="89239">MQMTSVELKKHKTALPGESSGCLDRREALGLGKLDIQNQTVELENSNGVRVSSLVKDGNLTTDYYEGVETLYDGFQRGLNISKTAPCLGWRPKPGEPYKWLSYEQVYARARLFGSGLIKNGFPPGQETFVGVYSSNRVGWVLAEQAANMFSMVLVPLYDTLGPDACKYICNQVELKFVICDNEKRAAVLLEQVDEIPSLKTFIIMETFSDEFKEKCAEKGIALYRFCDIEKDAENDMLDPVPPKKDDLCTICYTSGTTGNPKGAMLSHGNFMTCAGGQLGVISDVFEVRTGDCYISYLPLAHVYERFAQLNIFMHGARIGFYQGDPKLLLDDLQALRPTFFPCVPRVMTRIYSRVNANVSQKGRVFKRIFDTAIKAKKKEIQKGIIRNNGPWDALLKKARMLTGGNVRIMTTGAAPISPEIKLFFKALFGCVVVEGYGQTESSTLTSITNPRDLSDGHVGCIISCIQVKLVDVPDLQYFASNGQGEVCIKGGSVFKGYYKDEEKTKEAIDEDGYLHSGDVGQFLPNGQLKIVDRVKHIFKLSQGEYVAPEKIENEYVRTEGVAQIFVHGDSLQDCCVGIVVLDEDWLKALAAKKGWEGESKDWCEMQELNDLVFGMLNQTAKLAQLKGFEQVKIIHINHEAFSVENGLLTPTFKSKRPVVRTRFQDLLDGLYVKLAERKKQGGEKTATAANQNGSASAAAAANVEEVNGNAKKEDDPAVEGEENAKEVKDEEKDTVQEEDKDEAKAEGEEEEGNEVGGEEAQGEAGNEENEGDKTKEEEEPENKEEKVEKRKSKRVKRKKVQQ</sequence>
<proteinExistence type="inferred from homology"/>
<name>A0A2G8JU76_STIJA</name>
<dbReference type="AlphaFoldDB" id="A0A2G8JU76"/>
<evidence type="ECO:0000256" key="2">
    <source>
        <dbReference type="ARBA" id="ARBA00022598"/>
    </source>
</evidence>
<evidence type="ECO:0000256" key="10">
    <source>
        <dbReference type="ARBA" id="ARBA00024548"/>
    </source>
</evidence>
<dbReference type="STRING" id="307972.A0A2G8JU76"/>
<keyword evidence="2 13" id="KW-0436">Ligase</keyword>
<evidence type="ECO:0000256" key="4">
    <source>
        <dbReference type="ARBA" id="ARBA00022832"/>
    </source>
</evidence>
<dbReference type="PROSITE" id="PS00455">
    <property type="entry name" value="AMP_BINDING"/>
    <property type="match status" value="1"/>
</dbReference>
<comment type="similarity">
    <text evidence="1 13">Belongs to the ATP-dependent AMP-binding enzyme family.</text>
</comment>
<comment type="catalytic activity">
    <reaction evidence="8">
        <text>12-hydroxy-(5Z,8Z,10E,14Z)-eicosatetraenoate + ATP + CoA = 12-hydroxy-(5Z,8Z,10E,14Z)-eicosatetraenoyl-CoA + AMP + diphosphate</text>
        <dbReference type="Rhea" id="RHEA:52112"/>
        <dbReference type="ChEBI" id="CHEBI:30616"/>
        <dbReference type="ChEBI" id="CHEBI:33019"/>
        <dbReference type="ChEBI" id="CHEBI:57287"/>
        <dbReference type="ChEBI" id="CHEBI:90718"/>
        <dbReference type="ChEBI" id="CHEBI:136408"/>
        <dbReference type="ChEBI" id="CHEBI:456215"/>
    </reaction>
    <physiologicalReaction direction="left-to-right" evidence="8">
        <dbReference type="Rhea" id="RHEA:52113"/>
    </physiologicalReaction>
</comment>